<protein>
    <recommendedName>
        <fullName evidence="2">histidine kinase</fullName>
        <ecNumber evidence="2">2.7.13.3</ecNumber>
    </recommendedName>
</protein>
<evidence type="ECO:0000256" key="6">
    <source>
        <dbReference type="ARBA" id="ARBA00022777"/>
    </source>
</evidence>
<dbReference type="CDD" id="cd16917">
    <property type="entry name" value="HATPase_UhpB-NarQ-NarX-like"/>
    <property type="match status" value="1"/>
</dbReference>
<keyword evidence="4" id="KW-0808">Transferase</keyword>
<dbReference type="Pfam" id="PF07730">
    <property type="entry name" value="HisKA_3"/>
    <property type="match status" value="1"/>
</dbReference>
<dbReference type="RefSeq" id="WP_271172455.1">
    <property type="nucleotide sequence ID" value="NZ_BSEJ01000003.1"/>
</dbReference>
<comment type="caution">
    <text evidence="11">The sequence shown here is derived from an EMBL/GenBank/DDBJ whole genome shotgun (WGS) entry which is preliminary data.</text>
</comment>
<dbReference type="Gene3D" id="3.30.565.10">
    <property type="entry name" value="Histidine kinase-like ATPase, C-terminal domain"/>
    <property type="match status" value="1"/>
</dbReference>
<reference evidence="11" key="1">
    <citation type="journal article" date="2014" name="Int. J. Syst. Evol. Microbiol.">
        <title>Complete genome sequence of Corynebacterium casei LMG S-19264T (=DSM 44701T), isolated from a smear-ripened cheese.</title>
        <authorList>
            <consortium name="US DOE Joint Genome Institute (JGI-PGF)"/>
            <person name="Walter F."/>
            <person name="Albersmeier A."/>
            <person name="Kalinowski J."/>
            <person name="Ruckert C."/>
        </authorList>
    </citation>
    <scope>NUCLEOTIDE SEQUENCE</scope>
    <source>
        <strain evidence="11">VKM Ac-1020</strain>
    </source>
</reference>
<evidence type="ECO:0000259" key="10">
    <source>
        <dbReference type="SMART" id="SM00387"/>
    </source>
</evidence>
<evidence type="ECO:0000256" key="5">
    <source>
        <dbReference type="ARBA" id="ARBA00022741"/>
    </source>
</evidence>
<organism evidence="11 12">
    <name type="scientific">Microbacterium barkeri</name>
    <dbReference type="NCBI Taxonomy" id="33917"/>
    <lineage>
        <taxon>Bacteria</taxon>
        <taxon>Bacillati</taxon>
        <taxon>Actinomycetota</taxon>
        <taxon>Actinomycetes</taxon>
        <taxon>Micrococcales</taxon>
        <taxon>Microbacteriaceae</taxon>
        <taxon>Microbacterium</taxon>
    </lineage>
</organism>
<evidence type="ECO:0000256" key="9">
    <source>
        <dbReference type="SAM" id="Phobius"/>
    </source>
</evidence>
<keyword evidence="12" id="KW-1185">Reference proteome</keyword>
<proteinExistence type="predicted"/>
<feature type="transmembrane region" description="Helical" evidence="9">
    <location>
        <begin position="78"/>
        <end position="103"/>
    </location>
</feature>
<evidence type="ECO:0000256" key="3">
    <source>
        <dbReference type="ARBA" id="ARBA00022553"/>
    </source>
</evidence>
<evidence type="ECO:0000313" key="12">
    <source>
        <dbReference type="Proteomes" id="UP001142462"/>
    </source>
</evidence>
<evidence type="ECO:0000256" key="4">
    <source>
        <dbReference type="ARBA" id="ARBA00022679"/>
    </source>
</evidence>
<dbReference type="Proteomes" id="UP001142462">
    <property type="component" value="Unassembled WGS sequence"/>
</dbReference>
<evidence type="ECO:0000256" key="8">
    <source>
        <dbReference type="ARBA" id="ARBA00023012"/>
    </source>
</evidence>
<evidence type="ECO:0000313" key="11">
    <source>
        <dbReference type="EMBL" id="GLJ60737.1"/>
    </source>
</evidence>
<reference evidence="11" key="2">
    <citation type="submission" date="2023-01" db="EMBL/GenBank/DDBJ databases">
        <authorList>
            <person name="Sun Q."/>
            <person name="Evtushenko L."/>
        </authorList>
    </citation>
    <scope>NUCLEOTIDE SEQUENCE</scope>
    <source>
        <strain evidence="11">VKM Ac-1020</strain>
    </source>
</reference>
<name>A0A9W6H1E1_9MICO</name>
<keyword evidence="6" id="KW-0418">Kinase</keyword>
<dbReference type="GO" id="GO:0016020">
    <property type="term" value="C:membrane"/>
    <property type="evidence" value="ECO:0007669"/>
    <property type="project" value="InterPro"/>
</dbReference>
<dbReference type="AlphaFoldDB" id="A0A9W6H1E1"/>
<dbReference type="EC" id="2.7.13.3" evidence="2"/>
<dbReference type="GO" id="GO:0046983">
    <property type="term" value="F:protein dimerization activity"/>
    <property type="evidence" value="ECO:0007669"/>
    <property type="project" value="InterPro"/>
</dbReference>
<evidence type="ECO:0000256" key="7">
    <source>
        <dbReference type="ARBA" id="ARBA00022840"/>
    </source>
</evidence>
<sequence length="381" mass="40238">MSSAARPIRRHDGRFVRRAAAASGSLVLGALLVPALLFAILAAPLSTAPARTIAAWSARRLTRVDGNDRSVPPPGERLILLLLVQTVLGVIACAVLVLLALGIVVAVEMLFGAATGAAVPIFAAAPGAVTWPVVAGYALPGVLLLFLAVSGLAGIAWLDRRAWARFARPGAGELARELSRLHGTLDDVVAAVDAERRRIERDIHDGVQQRVVALSILLARAERAAEAADRRELHRRAREETQRILDDLRAVAWRTYPAMLIRDGLSAALAALRERTEIPIRLRADIPRLTDRAAEAAAYFVASEAVTNALKHSGAPRIDIDLAFTGRALVLTVRDEGRGGADPDGPGLSGIASRVQARGGVLTVDSPRGGPTTVEAVIPCA</sequence>
<dbReference type="PANTHER" id="PTHR24421:SF10">
    <property type="entry name" value="NITRATE_NITRITE SENSOR PROTEIN NARQ"/>
    <property type="match status" value="1"/>
</dbReference>
<dbReference type="GO" id="GO:0005524">
    <property type="term" value="F:ATP binding"/>
    <property type="evidence" value="ECO:0007669"/>
    <property type="project" value="UniProtKB-KW"/>
</dbReference>
<dbReference type="Gene3D" id="1.20.5.1930">
    <property type="match status" value="1"/>
</dbReference>
<comment type="catalytic activity">
    <reaction evidence="1">
        <text>ATP + protein L-histidine = ADP + protein N-phospho-L-histidine.</text>
        <dbReference type="EC" id="2.7.13.3"/>
    </reaction>
</comment>
<dbReference type="PANTHER" id="PTHR24421">
    <property type="entry name" value="NITRATE/NITRITE SENSOR PROTEIN NARX-RELATED"/>
    <property type="match status" value="1"/>
</dbReference>
<dbReference type="GO" id="GO:0000155">
    <property type="term" value="F:phosphorelay sensor kinase activity"/>
    <property type="evidence" value="ECO:0007669"/>
    <property type="project" value="InterPro"/>
</dbReference>
<keyword evidence="3" id="KW-0597">Phosphoprotein</keyword>
<feature type="transmembrane region" description="Helical" evidence="9">
    <location>
        <begin position="110"/>
        <end position="131"/>
    </location>
</feature>
<dbReference type="SMART" id="SM00387">
    <property type="entry name" value="HATPase_c"/>
    <property type="match status" value="1"/>
</dbReference>
<keyword evidence="7" id="KW-0067">ATP-binding</keyword>
<feature type="transmembrane region" description="Helical" evidence="9">
    <location>
        <begin position="137"/>
        <end position="158"/>
    </location>
</feature>
<evidence type="ECO:0000256" key="2">
    <source>
        <dbReference type="ARBA" id="ARBA00012438"/>
    </source>
</evidence>
<dbReference type="InterPro" id="IPR050482">
    <property type="entry name" value="Sensor_HK_TwoCompSys"/>
</dbReference>
<dbReference type="Pfam" id="PF02518">
    <property type="entry name" value="HATPase_c"/>
    <property type="match status" value="1"/>
</dbReference>
<dbReference type="SUPFAM" id="SSF55874">
    <property type="entry name" value="ATPase domain of HSP90 chaperone/DNA topoisomerase II/histidine kinase"/>
    <property type="match status" value="1"/>
</dbReference>
<evidence type="ECO:0000256" key="1">
    <source>
        <dbReference type="ARBA" id="ARBA00000085"/>
    </source>
</evidence>
<feature type="domain" description="Histidine kinase/HSP90-like ATPase" evidence="10">
    <location>
        <begin position="293"/>
        <end position="381"/>
    </location>
</feature>
<keyword evidence="8" id="KW-0902">Two-component regulatory system</keyword>
<keyword evidence="9" id="KW-0812">Transmembrane</keyword>
<gene>
    <name evidence="11" type="ORF">GCM10017576_08660</name>
</gene>
<accession>A0A9W6H1E1</accession>
<dbReference type="InterPro" id="IPR011712">
    <property type="entry name" value="Sig_transdc_His_kin_sub3_dim/P"/>
</dbReference>
<keyword evidence="9" id="KW-0472">Membrane</keyword>
<dbReference type="InterPro" id="IPR036890">
    <property type="entry name" value="HATPase_C_sf"/>
</dbReference>
<dbReference type="InterPro" id="IPR003594">
    <property type="entry name" value="HATPase_dom"/>
</dbReference>
<keyword evidence="5" id="KW-0547">Nucleotide-binding</keyword>
<keyword evidence="9" id="KW-1133">Transmembrane helix</keyword>
<dbReference type="EMBL" id="BSEJ01000003">
    <property type="protein sequence ID" value="GLJ60737.1"/>
    <property type="molecule type" value="Genomic_DNA"/>
</dbReference>